<protein>
    <submittedName>
        <fullName evidence="7">Prolyl oligopeptidase family serine peptidase</fullName>
    </submittedName>
</protein>
<dbReference type="Pfam" id="PF00326">
    <property type="entry name" value="Peptidase_S9"/>
    <property type="match status" value="1"/>
</dbReference>
<evidence type="ECO:0000256" key="3">
    <source>
        <dbReference type="ARBA" id="ARBA00022825"/>
    </source>
</evidence>
<dbReference type="PANTHER" id="PTHR42881">
    <property type="entry name" value="PROLYL ENDOPEPTIDASE"/>
    <property type="match status" value="1"/>
</dbReference>
<dbReference type="InterPro" id="IPR002470">
    <property type="entry name" value="Peptidase_S9A"/>
</dbReference>
<organism evidence="7 8">
    <name type="scientific">Sphingomonas abietis</name>
    <dbReference type="NCBI Taxonomy" id="3012344"/>
    <lineage>
        <taxon>Bacteria</taxon>
        <taxon>Pseudomonadati</taxon>
        <taxon>Pseudomonadota</taxon>
        <taxon>Alphaproteobacteria</taxon>
        <taxon>Sphingomonadales</taxon>
        <taxon>Sphingomonadaceae</taxon>
        <taxon>Sphingomonas</taxon>
    </lineage>
</organism>
<evidence type="ECO:0000313" key="7">
    <source>
        <dbReference type="EMBL" id="WBO20783.1"/>
    </source>
</evidence>
<dbReference type="SUPFAM" id="SSF53474">
    <property type="entry name" value="alpha/beta-Hydrolases"/>
    <property type="match status" value="1"/>
</dbReference>
<gene>
    <name evidence="7" type="ORF">PBT88_11210</name>
</gene>
<feature type="chain" id="PRO_5045740530" evidence="4">
    <location>
        <begin position="24"/>
        <end position="712"/>
    </location>
</feature>
<dbReference type="EMBL" id="CP115174">
    <property type="protein sequence ID" value="WBO20783.1"/>
    <property type="molecule type" value="Genomic_DNA"/>
</dbReference>
<feature type="signal peptide" evidence="4">
    <location>
        <begin position="1"/>
        <end position="23"/>
    </location>
</feature>
<reference evidence="7 8" key="1">
    <citation type="submission" date="2022-12" db="EMBL/GenBank/DDBJ databases">
        <title>Sphingomonas abieness sp. nov., an endophytic bacterium isolated from Abies koreana.</title>
        <authorList>
            <person name="Jiang L."/>
            <person name="Lee J."/>
        </authorList>
    </citation>
    <scope>NUCLEOTIDE SEQUENCE [LARGE SCALE GENOMIC DNA]</scope>
    <source>
        <strain evidence="8">PAMB 00755</strain>
    </source>
</reference>
<dbReference type="SUPFAM" id="SSF50993">
    <property type="entry name" value="Peptidase/esterase 'gauge' domain"/>
    <property type="match status" value="1"/>
</dbReference>
<feature type="domain" description="Peptidase S9 prolyl oligopeptidase catalytic" evidence="5">
    <location>
        <begin position="494"/>
        <end position="696"/>
    </location>
</feature>
<dbReference type="Gene3D" id="2.130.10.120">
    <property type="entry name" value="Prolyl oligopeptidase, N-terminal domain"/>
    <property type="match status" value="1"/>
</dbReference>
<keyword evidence="2" id="KW-0378">Hydrolase</keyword>
<evidence type="ECO:0000256" key="1">
    <source>
        <dbReference type="ARBA" id="ARBA00022670"/>
    </source>
</evidence>
<accession>A0ABY7NGY3</accession>
<evidence type="ECO:0000313" key="8">
    <source>
        <dbReference type="Proteomes" id="UP001210865"/>
    </source>
</evidence>
<dbReference type="PANTHER" id="PTHR42881:SF13">
    <property type="entry name" value="PROLYL ENDOPEPTIDASE"/>
    <property type="match status" value="1"/>
</dbReference>
<keyword evidence="3" id="KW-0720">Serine protease</keyword>
<evidence type="ECO:0000259" key="6">
    <source>
        <dbReference type="Pfam" id="PF02897"/>
    </source>
</evidence>
<keyword evidence="1" id="KW-0645">Protease</keyword>
<dbReference type="InterPro" id="IPR023302">
    <property type="entry name" value="Pept_S9A_N"/>
</dbReference>
<sequence length="712" mass="77567">MRIALVAVSALALGLATQAAAQAAASDDPYVWLEDKDGARAMQWVEAQNAKTLPRLDHDPRYAGFYKSAYAISAATDRIPYPELTYGRVLNFWRDDAHPHGLWRWTTPADYATNSPHWTTLIDIDALNKAEGKTWVWKGATCIKPDQRLCMVALSDGGEDAVSYREYDLQTGAFVTDGFALPKSKQDISWLDKDTLLVARNWGAGTMTASGYPFVLKIWKRGQPLDQAKEVFRGAATDQVGSGAGVLSDAQGHRLTLITRGTTFFGHQSYVLGPKGAIKLPIPDKADILGMLDGHVVIRTSEDWTTAGQTIPAGALVTVDYRQLDGGPLHPSLLFQPTARQSINDVAVTRDHVILTILDNVRGRAMILTPGRGGWTSQPLALPDNATISNATWNENGNDAYLEVTGFLTPTTLWSLDAATGKLGQVKALPARFDASQDVVEQFEASSTDGTKIPYFIVHRKGIPLDGTTPTIMTAYGGFEISETPYYSGAIGKLWIEHGGSFVLANIRGGGEFGPAWHEAGRKTKRQIIYDDFAAVAKDIFARKLSSPPKFGIFGGSNGGLLMGVEFNQHPDLWHAVTIEVPLLDMIRYEKIEAGASWVDEYGSVSVPAEKAFLETISPYANLKKGGAYPEPFIVTTTKDDRVGPQHARKFAARMQEYGLPYLFYEDTLGGHSSDADIAQGARMTSLMMVYFSQKLMNPMGSTEGSAVTATK</sequence>
<evidence type="ECO:0000259" key="5">
    <source>
        <dbReference type="Pfam" id="PF00326"/>
    </source>
</evidence>
<evidence type="ECO:0000256" key="2">
    <source>
        <dbReference type="ARBA" id="ARBA00022801"/>
    </source>
</evidence>
<dbReference type="RefSeq" id="WP_270075433.1">
    <property type="nucleotide sequence ID" value="NZ_CP115174.1"/>
</dbReference>
<feature type="domain" description="Peptidase S9A N-terminal" evidence="6">
    <location>
        <begin position="25"/>
        <end position="427"/>
    </location>
</feature>
<dbReference type="Pfam" id="PF02897">
    <property type="entry name" value="Peptidase_S9_N"/>
    <property type="match status" value="1"/>
</dbReference>
<proteinExistence type="predicted"/>
<evidence type="ECO:0000256" key="4">
    <source>
        <dbReference type="SAM" id="SignalP"/>
    </source>
</evidence>
<name>A0ABY7NGY3_9SPHN</name>
<dbReference type="Proteomes" id="UP001210865">
    <property type="component" value="Chromosome"/>
</dbReference>
<keyword evidence="4" id="KW-0732">Signal</keyword>
<dbReference type="InterPro" id="IPR029058">
    <property type="entry name" value="AB_hydrolase_fold"/>
</dbReference>
<dbReference type="PRINTS" id="PR00862">
    <property type="entry name" value="PROLIGOPTASE"/>
</dbReference>
<dbReference type="InterPro" id="IPR001375">
    <property type="entry name" value="Peptidase_S9_cat"/>
</dbReference>
<keyword evidence="8" id="KW-1185">Reference proteome</keyword>
<dbReference type="Gene3D" id="3.40.50.1820">
    <property type="entry name" value="alpha/beta hydrolase"/>
    <property type="match status" value="1"/>
</dbReference>
<dbReference type="InterPro" id="IPR051167">
    <property type="entry name" value="Prolyl_oligopep/macrocyclase"/>
</dbReference>